<feature type="transmembrane region" description="Helical" evidence="2">
    <location>
        <begin position="135"/>
        <end position="157"/>
    </location>
</feature>
<protein>
    <submittedName>
        <fullName evidence="3">Uncharacterized protein</fullName>
    </submittedName>
</protein>
<dbReference type="Proteomes" id="UP000014978">
    <property type="component" value="Unassembled WGS sequence"/>
</dbReference>
<name>S7W6C7_SPRLO</name>
<dbReference type="InParanoid" id="S7W6C7"/>
<accession>S7W6C7</accession>
<keyword evidence="2" id="KW-1133">Transmembrane helix</keyword>
<feature type="compositionally biased region" description="Basic and acidic residues" evidence="1">
    <location>
        <begin position="35"/>
        <end position="75"/>
    </location>
</feature>
<dbReference type="AlphaFoldDB" id="S7W6C7"/>
<dbReference type="VEuPathDB" id="MicrosporidiaDB:SLOPH_1187"/>
<gene>
    <name evidence="3" type="ORF">SLOPH_1187</name>
</gene>
<evidence type="ECO:0000313" key="3">
    <source>
        <dbReference type="EMBL" id="EPR78365.1"/>
    </source>
</evidence>
<reference evidence="4" key="1">
    <citation type="journal article" date="2013" name="PLoS Genet.">
        <title>The genome of Spraguea lophii and the basis of host-microsporidian interactions.</title>
        <authorList>
            <person name="Campbell S.E."/>
            <person name="Williams T.A."/>
            <person name="Yousuf A."/>
            <person name="Soanes D.M."/>
            <person name="Paszkiewicz K.H."/>
            <person name="Williams B.A.P."/>
        </authorList>
    </citation>
    <scope>NUCLEOTIDE SEQUENCE [LARGE SCALE GENOMIC DNA]</scope>
    <source>
        <strain evidence="4">42_110</strain>
    </source>
</reference>
<keyword evidence="4" id="KW-1185">Reference proteome</keyword>
<evidence type="ECO:0000256" key="1">
    <source>
        <dbReference type="SAM" id="MobiDB-lite"/>
    </source>
</evidence>
<feature type="region of interest" description="Disordered" evidence="1">
    <location>
        <begin position="30"/>
        <end position="75"/>
    </location>
</feature>
<comment type="caution">
    <text evidence="3">The sequence shown here is derived from an EMBL/GenBank/DDBJ whole genome shotgun (WGS) entry which is preliminary data.</text>
</comment>
<proteinExistence type="predicted"/>
<dbReference type="EMBL" id="ATCN01000837">
    <property type="protein sequence ID" value="EPR78365.1"/>
    <property type="molecule type" value="Genomic_DNA"/>
</dbReference>
<keyword evidence="2" id="KW-0472">Membrane</keyword>
<evidence type="ECO:0000256" key="2">
    <source>
        <dbReference type="SAM" id="Phobius"/>
    </source>
</evidence>
<evidence type="ECO:0000313" key="4">
    <source>
        <dbReference type="Proteomes" id="UP000014978"/>
    </source>
</evidence>
<organism evidence="3 4">
    <name type="scientific">Spraguea lophii (strain 42_110)</name>
    <name type="common">Microsporidian parasite</name>
    <dbReference type="NCBI Taxonomy" id="1358809"/>
    <lineage>
        <taxon>Eukaryota</taxon>
        <taxon>Fungi</taxon>
        <taxon>Fungi incertae sedis</taxon>
        <taxon>Microsporidia</taxon>
        <taxon>Spragueidae</taxon>
        <taxon>Spraguea</taxon>
    </lineage>
</organism>
<dbReference type="HOGENOM" id="CLU_1375204_0_0_1"/>
<feature type="non-terminal residue" evidence="3">
    <location>
        <position position="1"/>
    </location>
</feature>
<sequence>IIECKWLFDSEDLDDYYKEYDDEIFKQQFKHNKNDKKIEKNENKVDRNENKKVDQKVEKKEKKENKKELIKHDNKKENKKQLIENNKINKHDNKINKQDKKVNKIKEYAESDDIPIKKEKKVKNTIIPTFLKNPLLYKIIGIIIISIIVIYIIILLFKIFRNTRQREDDDVYRRLRIPEIDQKRMDAEQIRYSMRYEDE</sequence>
<keyword evidence="2" id="KW-0812">Transmembrane</keyword>